<dbReference type="Gene3D" id="3.40.50.300">
    <property type="entry name" value="P-loop containing nucleotide triphosphate hydrolases"/>
    <property type="match status" value="1"/>
</dbReference>
<proteinExistence type="predicted"/>
<comment type="function">
    <text evidence="1">ATPase. Has a role at an early stage in the morphogenesis of the spore coat.</text>
</comment>
<feature type="domain" description="Stage IV sporulation protein A middle" evidence="3">
    <location>
        <begin position="239"/>
        <end position="417"/>
    </location>
</feature>
<evidence type="ECO:0000259" key="2">
    <source>
        <dbReference type="Pfam" id="PF09547"/>
    </source>
</evidence>
<dbReference type="EC" id="3.6.1.-" evidence="1"/>
<sequence length="493" mass="54919">MKTNEILKDIGKRTNGDIYLGVVGPVRVGKSTFIKRFMELAVIPLIENEDARIRAIDELPQSGEGNMIMTVEPKFVPNTAATVALDDDFSVNIRLVDCVGYVINGAKGYKDDQGAIRLVKTPWFLESIPFDQAAKVGTQKVIQDHSTIGIVVTTDGTITDIAREEYVDAEADVIEELEKIGKPFIILVNSRDPQNKQCMKLVESLQERYHVPVRGLMINEMTIEDINGLLKDALYEFPVAEINIEVPKWIHALPETHWLRVHVEEAISSSMESIEKLRDVENLIAVIGQTEEIERAILTGIDTSAGIATVKVQPHPQLYKQVIKEIIGQEVEDKADLLKLLHDLMEAKREFDHVASALKMVKATGYGFAVPGMQDIELTDPVLIKQGPRYGMKMTAKASTIHMMRVDVSTSFEPIIGSKEQSDAFIDYLITSHKDDPEKIYECDVFGRKLGDLISEGINVKLSAIPENAREKIHDILSKIINKGKGNVIAIVL</sequence>
<dbReference type="Pfam" id="PF09547">
    <property type="entry name" value="SpoIVA_ATPase"/>
    <property type="match status" value="1"/>
</dbReference>
<dbReference type="Pfam" id="PF20438">
    <property type="entry name" value="SpoIVA_middle"/>
    <property type="match status" value="1"/>
</dbReference>
<evidence type="ECO:0000256" key="1">
    <source>
        <dbReference type="PIRNR" id="PIRNR007466"/>
    </source>
</evidence>
<evidence type="ECO:0000313" key="6">
    <source>
        <dbReference type="Proteomes" id="UP000824175"/>
    </source>
</evidence>
<evidence type="ECO:0000259" key="4">
    <source>
        <dbReference type="Pfam" id="PF20439"/>
    </source>
</evidence>
<dbReference type="SUPFAM" id="SSF52540">
    <property type="entry name" value="P-loop containing nucleoside triphosphate hydrolases"/>
    <property type="match status" value="1"/>
</dbReference>
<keyword evidence="1" id="KW-0547">Nucleotide-binding</keyword>
<evidence type="ECO:0000259" key="3">
    <source>
        <dbReference type="Pfam" id="PF20438"/>
    </source>
</evidence>
<dbReference type="PIRSF" id="PIRSF007466">
    <property type="entry name" value="SpoIVA"/>
    <property type="match status" value="1"/>
</dbReference>
<accession>A0A9D1L0V5</accession>
<dbReference type="GO" id="GO:0005524">
    <property type="term" value="F:ATP binding"/>
    <property type="evidence" value="ECO:0007669"/>
    <property type="project" value="UniProtKB-KW"/>
</dbReference>
<feature type="domain" description="Sporulation stage IV protein A C-terminal" evidence="4">
    <location>
        <begin position="418"/>
        <end position="493"/>
    </location>
</feature>
<dbReference type="InterPro" id="IPR014201">
    <property type="entry name" value="Spore_IV_A"/>
</dbReference>
<dbReference type="InterPro" id="IPR027417">
    <property type="entry name" value="P-loop_NTPase"/>
</dbReference>
<gene>
    <name evidence="5" type="primary">spoIVA</name>
    <name evidence="5" type="ORF">IAD15_04380</name>
</gene>
<reference evidence="5" key="1">
    <citation type="submission" date="2020-10" db="EMBL/GenBank/DDBJ databases">
        <authorList>
            <person name="Gilroy R."/>
        </authorList>
    </citation>
    <scope>NUCLEOTIDE SEQUENCE</scope>
    <source>
        <strain evidence="5">CHK195-11698</strain>
    </source>
</reference>
<keyword evidence="1" id="KW-0378">Hydrolase</keyword>
<dbReference type="NCBIfam" id="TIGR02836">
    <property type="entry name" value="spore_IV_A"/>
    <property type="match status" value="1"/>
</dbReference>
<feature type="domain" description="Stage IV sporulation protein A ATPase" evidence="2">
    <location>
        <begin position="1"/>
        <end position="238"/>
    </location>
</feature>
<dbReference type="GO" id="GO:0030435">
    <property type="term" value="P:sporulation resulting in formation of a cellular spore"/>
    <property type="evidence" value="ECO:0007669"/>
    <property type="project" value="UniProtKB-KW"/>
</dbReference>
<dbReference type="Pfam" id="PF20439">
    <property type="entry name" value="SpoIVA_C"/>
    <property type="match status" value="1"/>
</dbReference>
<dbReference type="InterPro" id="IPR046842">
    <property type="entry name" value="SpoIVA_ATPase"/>
</dbReference>
<dbReference type="InterPro" id="IPR046840">
    <property type="entry name" value="SpoIVA_C"/>
</dbReference>
<evidence type="ECO:0000313" key="5">
    <source>
        <dbReference type="EMBL" id="HIU13287.1"/>
    </source>
</evidence>
<dbReference type="GO" id="GO:0005737">
    <property type="term" value="C:cytoplasm"/>
    <property type="evidence" value="ECO:0007669"/>
    <property type="project" value="UniProtKB-SubCell"/>
</dbReference>
<keyword evidence="1" id="KW-0067">ATP-binding</keyword>
<comment type="subcellular location">
    <subcellularLocation>
        <location evidence="1">Cytoplasm</location>
    </subcellularLocation>
</comment>
<dbReference type="GO" id="GO:0016887">
    <property type="term" value="F:ATP hydrolysis activity"/>
    <property type="evidence" value="ECO:0007669"/>
    <property type="project" value="InterPro"/>
</dbReference>
<comment type="caution">
    <text evidence="5">The sequence shown here is derived from an EMBL/GenBank/DDBJ whole genome shotgun (WGS) entry which is preliminary data.</text>
</comment>
<reference evidence="5" key="2">
    <citation type="journal article" date="2021" name="PeerJ">
        <title>Extensive microbial diversity within the chicken gut microbiome revealed by metagenomics and culture.</title>
        <authorList>
            <person name="Gilroy R."/>
            <person name="Ravi A."/>
            <person name="Getino M."/>
            <person name="Pursley I."/>
            <person name="Horton D.L."/>
            <person name="Alikhan N.F."/>
            <person name="Baker D."/>
            <person name="Gharbi K."/>
            <person name="Hall N."/>
            <person name="Watson M."/>
            <person name="Adriaenssens E.M."/>
            <person name="Foster-Nyarko E."/>
            <person name="Jarju S."/>
            <person name="Secka A."/>
            <person name="Antonio M."/>
            <person name="Oren A."/>
            <person name="Chaudhuri R.R."/>
            <person name="La Ragione R."/>
            <person name="Hildebrand F."/>
            <person name="Pallen M.J."/>
        </authorList>
    </citation>
    <scope>NUCLEOTIDE SEQUENCE</scope>
    <source>
        <strain evidence="5">CHK195-11698</strain>
    </source>
</reference>
<dbReference type="AlphaFoldDB" id="A0A9D1L0V5"/>
<keyword evidence="1" id="KW-0749">Sporulation</keyword>
<keyword evidence="1" id="KW-0963">Cytoplasm</keyword>
<organism evidence="5 6">
    <name type="scientific">Candidatus Fimiplasma intestinipullorum</name>
    <dbReference type="NCBI Taxonomy" id="2840825"/>
    <lineage>
        <taxon>Bacteria</taxon>
        <taxon>Bacillati</taxon>
        <taxon>Bacillota</taxon>
        <taxon>Clostridia</taxon>
        <taxon>Eubacteriales</taxon>
        <taxon>Candidatus Fimiplasma</taxon>
    </lineage>
</organism>
<name>A0A9D1L0V5_9FIRM</name>
<dbReference type="Proteomes" id="UP000824175">
    <property type="component" value="Unassembled WGS sequence"/>
</dbReference>
<comment type="catalytic activity">
    <reaction evidence="1">
        <text>ATP + H2O = ADP + phosphate + H(+)</text>
        <dbReference type="Rhea" id="RHEA:13065"/>
        <dbReference type="ChEBI" id="CHEBI:15377"/>
        <dbReference type="ChEBI" id="CHEBI:15378"/>
        <dbReference type="ChEBI" id="CHEBI:30616"/>
        <dbReference type="ChEBI" id="CHEBI:43474"/>
        <dbReference type="ChEBI" id="CHEBI:456216"/>
    </reaction>
</comment>
<protein>
    <recommendedName>
        <fullName evidence="1">Stage IV sporulation protein A</fullName>
        <ecNumber evidence="1">3.6.1.-</ecNumber>
    </recommendedName>
    <alternativeName>
        <fullName evidence="1">Coat morphogenetic protein SpoIVA</fullName>
    </alternativeName>
</protein>
<dbReference type="EMBL" id="DVMJ01000036">
    <property type="protein sequence ID" value="HIU13287.1"/>
    <property type="molecule type" value="Genomic_DNA"/>
</dbReference>
<dbReference type="InterPro" id="IPR046841">
    <property type="entry name" value="SpoIVA_middle"/>
</dbReference>